<gene>
    <name evidence="1" type="ORF">SDC9_85816</name>
</gene>
<name>A0A644ZKH8_9ZZZZ</name>
<reference evidence="1" key="1">
    <citation type="submission" date="2019-08" db="EMBL/GenBank/DDBJ databases">
        <authorList>
            <person name="Kucharzyk K."/>
            <person name="Murdoch R.W."/>
            <person name="Higgins S."/>
            <person name="Loffler F."/>
        </authorList>
    </citation>
    <scope>NUCLEOTIDE SEQUENCE</scope>
</reference>
<proteinExistence type="predicted"/>
<dbReference type="EMBL" id="VSSQ01008553">
    <property type="protein sequence ID" value="MPM39183.1"/>
    <property type="molecule type" value="Genomic_DNA"/>
</dbReference>
<accession>A0A644ZKH8</accession>
<comment type="caution">
    <text evidence="1">The sequence shown here is derived from an EMBL/GenBank/DDBJ whole genome shotgun (WGS) entry which is preliminary data.</text>
</comment>
<organism evidence="1">
    <name type="scientific">bioreactor metagenome</name>
    <dbReference type="NCBI Taxonomy" id="1076179"/>
    <lineage>
        <taxon>unclassified sequences</taxon>
        <taxon>metagenomes</taxon>
        <taxon>ecological metagenomes</taxon>
    </lineage>
</organism>
<sequence>MMKTKEIEKIIPPIETVEINLIVISGSKGLGDEVGIAWPIAG</sequence>
<dbReference type="AlphaFoldDB" id="A0A644ZKH8"/>
<protein>
    <submittedName>
        <fullName evidence="1">Uncharacterized protein</fullName>
    </submittedName>
</protein>
<evidence type="ECO:0000313" key="1">
    <source>
        <dbReference type="EMBL" id="MPM39183.1"/>
    </source>
</evidence>